<reference evidence="2 3" key="2">
    <citation type="journal article" date="2011" name="Stand. Genomic Sci.">
        <title>Complete genome sequence of Desulfurococcus mucosus type strain (O7/1).</title>
        <authorList>
            <person name="Wirth R."/>
            <person name="Chertkov O."/>
            <person name="Held B."/>
            <person name="Lapidus A."/>
            <person name="Nolan M."/>
            <person name="Lucas S."/>
            <person name="Hammon N."/>
            <person name="Deshpande S."/>
            <person name="Cheng J.F."/>
            <person name="Tapia R."/>
            <person name="Han C."/>
            <person name="Goodwin L."/>
            <person name="Pitluck S."/>
            <person name="Liolios K."/>
            <person name="Ioanna P."/>
            <person name="Ivanova N."/>
            <person name="Mavromatis K."/>
            <person name="Mikhailova N."/>
            <person name="Pati A."/>
            <person name="Chen A."/>
            <person name="Palaniappan K."/>
            <person name="Land M."/>
            <person name="Hauser L."/>
            <person name="Chang Y.J."/>
            <person name="Jeffries C.D."/>
            <person name="Bilek Y."/>
            <person name="Hader T."/>
            <person name="Rohde M."/>
            <person name="Spring S."/>
            <person name="Sikorski J."/>
            <person name="Goker M."/>
            <person name="Woyke T."/>
            <person name="Bristow J."/>
            <person name="Eisen J.A."/>
            <person name="Markowitz V."/>
            <person name="Hugenholtz P."/>
            <person name="Kyrpides N.C."/>
            <person name="Klenk H.P."/>
        </authorList>
    </citation>
    <scope>NUCLEOTIDE SEQUENCE [LARGE SCALE GENOMIC DNA]</scope>
    <source>
        <strain evidence="3">ATCC 35584 / DSM 2162 / JCM 9187 / O7/1</strain>
    </source>
</reference>
<evidence type="ECO:0000313" key="3">
    <source>
        <dbReference type="Proteomes" id="UP000001068"/>
    </source>
</evidence>
<proteinExistence type="predicted"/>
<reference evidence="3" key="1">
    <citation type="submission" date="2010-11" db="EMBL/GenBank/DDBJ databases">
        <title>The complete genome of Desulfurococcus mucosus DSM 2162.</title>
        <authorList>
            <consortium name="US DOE Joint Genome Institute (JGI-PGF)"/>
            <person name="Lucas S."/>
            <person name="Copeland A."/>
            <person name="Lapidus A."/>
            <person name="Bruce D."/>
            <person name="Goodwin L."/>
            <person name="Pitluck S."/>
            <person name="Kyrpides N."/>
            <person name="Mavromatis K."/>
            <person name="Pagani I."/>
            <person name="Ivanova N."/>
            <person name="Ovchinnikova G."/>
            <person name="Chertkov O."/>
            <person name="Held B."/>
            <person name="Brettin T."/>
            <person name="Detter J.C."/>
            <person name="Tapia R."/>
            <person name="Han C."/>
            <person name="Land M."/>
            <person name="Hauser L."/>
            <person name="Markowitz V."/>
            <person name="Cheng J.-F."/>
            <person name="Hugenholtz P."/>
            <person name="Woyke T."/>
            <person name="Wu D."/>
            <person name="Wirth R."/>
            <person name="Bilek Y."/>
            <person name="Hader T."/>
            <person name="Klenk H.-P."/>
            <person name="Eisen J.A."/>
        </authorList>
    </citation>
    <scope>NUCLEOTIDE SEQUENCE [LARGE SCALE GENOMIC DNA]</scope>
    <source>
        <strain evidence="3">ATCC 35584 / DSM 2162 / JCM 9187 / O7/1</strain>
    </source>
</reference>
<accession>E8R9P0</accession>
<keyword evidence="1" id="KW-0472">Membrane</keyword>
<protein>
    <submittedName>
        <fullName evidence="2">Uncharacterized protein</fullName>
    </submittedName>
</protein>
<evidence type="ECO:0000256" key="1">
    <source>
        <dbReference type="SAM" id="Phobius"/>
    </source>
</evidence>
<dbReference type="EMBL" id="CP002363">
    <property type="protein sequence ID" value="ADV65216.1"/>
    <property type="molecule type" value="Genomic_DNA"/>
</dbReference>
<feature type="transmembrane region" description="Helical" evidence="1">
    <location>
        <begin position="250"/>
        <end position="270"/>
    </location>
</feature>
<dbReference type="HOGENOM" id="CLU_999662_0_0_2"/>
<keyword evidence="1" id="KW-1133">Transmembrane helix</keyword>
<name>E8R9P0_DESM0</name>
<dbReference type="eggNOG" id="arCOG11223">
    <property type="taxonomic scope" value="Archaea"/>
</dbReference>
<gene>
    <name evidence="2" type="ordered locus">Desmu_0913</name>
</gene>
<dbReference type="KEGG" id="dmu:Desmu_0913"/>
<keyword evidence="3" id="KW-1185">Reference proteome</keyword>
<evidence type="ECO:0000313" key="2">
    <source>
        <dbReference type="EMBL" id="ADV65216.1"/>
    </source>
</evidence>
<dbReference type="AlphaFoldDB" id="E8R9P0"/>
<sequence precursor="true">MGASVVLRLSRRCVKRLAILLVVVIAASWYLLTVSPPRLMLSQYSVVIKERYGEVYLWVNASGYITPPKTLLSANDTLKLSLRIGDHTMPIGEVHVVEGVDMYDVEYVGGVRLPVDVENLTAITSVKLDAGLKGYEPYPPSVLTSPEQGHWLLVFYSPYLLNVTVNLYVLPVDPAIEIHNEGWGFYKCTIEVHGVDGLASRIEKQLPPGSTVNLSISGIGIPVFTLQEVSLGPFVFTLTDGRLALDLGRYIAWVIAVEASVLSVLMLVVCRKRPRKRK</sequence>
<dbReference type="Proteomes" id="UP000001068">
    <property type="component" value="Chromosome"/>
</dbReference>
<organism evidence="2 3">
    <name type="scientific">Desulfurococcus mucosus (strain ATCC 35584 / DSM 2162 / JCM 9187 / O7/1)</name>
    <dbReference type="NCBI Taxonomy" id="765177"/>
    <lineage>
        <taxon>Archaea</taxon>
        <taxon>Thermoproteota</taxon>
        <taxon>Thermoprotei</taxon>
        <taxon>Desulfurococcales</taxon>
        <taxon>Desulfurococcaceae</taxon>
        <taxon>Desulfurococcus</taxon>
    </lineage>
</organism>
<keyword evidence="1" id="KW-0812">Transmembrane</keyword>